<feature type="transmembrane region" description="Helical" evidence="9">
    <location>
        <begin position="82"/>
        <end position="99"/>
    </location>
</feature>
<gene>
    <name evidence="9" type="primary">lspA</name>
    <name evidence="11" type="ORF">DFR58_10813</name>
</gene>
<dbReference type="RefSeq" id="WP_114297363.1">
    <property type="nucleotide sequence ID" value="NZ_QPJT01000008.1"/>
</dbReference>
<dbReference type="AlphaFoldDB" id="A0A369B6H9"/>
<evidence type="ECO:0000256" key="5">
    <source>
        <dbReference type="ARBA" id="ARBA00022750"/>
    </source>
</evidence>
<comment type="subcellular location">
    <subcellularLocation>
        <location evidence="9">Cell membrane</location>
        <topology evidence="9">Multi-pass membrane protein</topology>
    </subcellularLocation>
</comment>
<dbReference type="PANTHER" id="PTHR33695:SF1">
    <property type="entry name" value="LIPOPROTEIN SIGNAL PEPTIDASE"/>
    <property type="match status" value="1"/>
</dbReference>
<keyword evidence="2 9" id="KW-1003">Cell membrane</keyword>
<proteinExistence type="inferred from homology"/>
<dbReference type="Proteomes" id="UP000253034">
    <property type="component" value="Unassembled WGS sequence"/>
</dbReference>
<evidence type="ECO:0000256" key="4">
    <source>
        <dbReference type="ARBA" id="ARBA00022692"/>
    </source>
</evidence>
<dbReference type="GO" id="GO:0006508">
    <property type="term" value="P:proteolysis"/>
    <property type="evidence" value="ECO:0007669"/>
    <property type="project" value="UniProtKB-KW"/>
</dbReference>
<comment type="catalytic activity">
    <reaction evidence="9">
        <text>Release of signal peptides from bacterial membrane prolipoproteins. Hydrolyzes -Xaa-Yaa-Zaa-|-(S,diacylglyceryl)Cys-, in which Xaa is hydrophobic (preferably Leu), and Yaa (Ala or Ser) and Zaa (Gly or Ala) have small, neutral side chains.</text>
        <dbReference type="EC" id="3.4.23.36"/>
    </reaction>
</comment>
<comment type="caution">
    <text evidence="11">The sequence shown here is derived from an EMBL/GenBank/DDBJ whole genome shotgun (WGS) entry which is preliminary data.</text>
</comment>
<evidence type="ECO:0000256" key="3">
    <source>
        <dbReference type="ARBA" id="ARBA00022670"/>
    </source>
</evidence>
<keyword evidence="3 9" id="KW-0645">Protease</keyword>
<keyword evidence="5 9" id="KW-0064">Aspartyl protease</keyword>
<feature type="active site" evidence="9">
    <location>
        <position position="109"/>
    </location>
</feature>
<keyword evidence="4 9" id="KW-0812">Transmembrane</keyword>
<keyword evidence="6 9" id="KW-0378">Hydrolase</keyword>
<keyword evidence="7 9" id="KW-1133">Transmembrane helix</keyword>
<evidence type="ECO:0000256" key="6">
    <source>
        <dbReference type="ARBA" id="ARBA00022801"/>
    </source>
</evidence>
<dbReference type="EMBL" id="QPJT01000008">
    <property type="protein sequence ID" value="RCX17120.1"/>
    <property type="molecule type" value="Genomic_DNA"/>
</dbReference>
<reference evidence="11 12" key="1">
    <citation type="submission" date="2018-07" db="EMBL/GenBank/DDBJ databases">
        <title>Genomic Encyclopedia of Type Strains, Phase IV (KMG-IV): sequencing the most valuable type-strain genomes for metagenomic binning, comparative biology and taxonomic classification.</title>
        <authorList>
            <person name="Goeker M."/>
        </authorList>
    </citation>
    <scope>NUCLEOTIDE SEQUENCE [LARGE SCALE GENOMIC DNA]</scope>
    <source>
        <strain evidence="11 12">DSM 27016</strain>
    </source>
</reference>
<accession>A0A369B6H9</accession>
<protein>
    <recommendedName>
        <fullName evidence="9">Lipoprotein signal peptidase</fullName>
        <ecNumber evidence="9">3.4.23.36</ecNumber>
    </recommendedName>
    <alternativeName>
        <fullName evidence="9">Prolipoprotein signal peptidase</fullName>
    </alternativeName>
    <alternativeName>
        <fullName evidence="9">Signal peptidase II</fullName>
        <shortName evidence="9">SPase II</shortName>
    </alternativeName>
</protein>
<name>A0A369B6H9_9FIRM</name>
<dbReference type="PANTHER" id="PTHR33695">
    <property type="entry name" value="LIPOPROTEIN SIGNAL PEPTIDASE"/>
    <property type="match status" value="1"/>
</dbReference>
<dbReference type="GO" id="GO:0004190">
    <property type="term" value="F:aspartic-type endopeptidase activity"/>
    <property type="evidence" value="ECO:0007669"/>
    <property type="project" value="UniProtKB-UniRule"/>
</dbReference>
<dbReference type="EC" id="3.4.23.36" evidence="9"/>
<evidence type="ECO:0000256" key="10">
    <source>
        <dbReference type="RuleBase" id="RU004181"/>
    </source>
</evidence>
<dbReference type="NCBIfam" id="TIGR00077">
    <property type="entry name" value="lspA"/>
    <property type="match status" value="1"/>
</dbReference>
<feature type="transmembrane region" description="Helical" evidence="9">
    <location>
        <begin position="119"/>
        <end position="142"/>
    </location>
</feature>
<feature type="transmembrane region" description="Helical" evidence="9">
    <location>
        <begin position="58"/>
        <end position="75"/>
    </location>
</feature>
<evidence type="ECO:0000256" key="1">
    <source>
        <dbReference type="ARBA" id="ARBA00006139"/>
    </source>
</evidence>
<evidence type="ECO:0000256" key="8">
    <source>
        <dbReference type="ARBA" id="ARBA00023136"/>
    </source>
</evidence>
<evidence type="ECO:0000256" key="2">
    <source>
        <dbReference type="ARBA" id="ARBA00022475"/>
    </source>
</evidence>
<sequence length="153" mass="17352">MLWIAIIIFCIAADQASKYFIVNNIEYHKSTAVIDQFFYITNIRNTGAAWSILENGRYFFLILTPIIVAVLAYFLYKMDSRLLRTALSLIIGGAAGNFIDRLLIGSVVDFLEFHFGTYIFPIFNIADCCVVIGSFLLAYYLLFIYKEKPGKGA</sequence>
<dbReference type="InterPro" id="IPR001872">
    <property type="entry name" value="Peptidase_A8"/>
</dbReference>
<feature type="active site" evidence="9">
    <location>
        <position position="127"/>
    </location>
</feature>
<evidence type="ECO:0000313" key="11">
    <source>
        <dbReference type="EMBL" id="RCX17120.1"/>
    </source>
</evidence>
<dbReference type="Pfam" id="PF01252">
    <property type="entry name" value="Peptidase_A8"/>
    <property type="match status" value="1"/>
</dbReference>
<dbReference type="HAMAP" id="MF_00161">
    <property type="entry name" value="LspA"/>
    <property type="match status" value="1"/>
</dbReference>
<comment type="pathway">
    <text evidence="9">Protein modification; lipoprotein biosynthesis (signal peptide cleavage).</text>
</comment>
<comment type="caution">
    <text evidence="9">Lacks conserved residue(s) required for the propagation of feature annotation.</text>
</comment>
<evidence type="ECO:0000256" key="7">
    <source>
        <dbReference type="ARBA" id="ARBA00022989"/>
    </source>
</evidence>
<keyword evidence="12" id="KW-1185">Reference proteome</keyword>
<dbReference type="OrthoDB" id="9810259at2"/>
<keyword evidence="8 9" id="KW-0472">Membrane</keyword>
<organism evidence="11 12">
    <name type="scientific">Anaerobacterium chartisolvens</name>
    <dbReference type="NCBI Taxonomy" id="1297424"/>
    <lineage>
        <taxon>Bacteria</taxon>
        <taxon>Bacillati</taxon>
        <taxon>Bacillota</taxon>
        <taxon>Clostridia</taxon>
        <taxon>Eubacteriales</taxon>
        <taxon>Oscillospiraceae</taxon>
        <taxon>Anaerobacterium</taxon>
    </lineage>
</organism>
<dbReference type="PRINTS" id="PR00781">
    <property type="entry name" value="LIPOSIGPTASE"/>
</dbReference>
<comment type="similarity">
    <text evidence="1 9 10">Belongs to the peptidase A8 family.</text>
</comment>
<evidence type="ECO:0000256" key="9">
    <source>
        <dbReference type="HAMAP-Rule" id="MF_00161"/>
    </source>
</evidence>
<dbReference type="UniPathway" id="UPA00665"/>
<evidence type="ECO:0000313" key="12">
    <source>
        <dbReference type="Proteomes" id="UP000253034"/>
    </source>
</evidence>
<comment type="function">
    <text evidence="9">This protein specifically catalyzes the removal of signal peptides from prolipoproteins.</text>
</comment>
<dbReference type="GO" id="GO:0005886">
    <property type="term" value="C:plasma membrane"/>
    <property type="evidence" value="ECO:0007669"/>
    <property type="project" value="UniProtKB-SubCell"/>
</dbReference>